<dbReference type="GO" id="GO:0050380">
    <property type="term" value="F:undecaprenyl-diphosphatase activity"/>
    <property type="evidence" value="ECO:0007669"/>
    <property type="project" value="UniProtKB-UniRule"/>
</dbReference>
<evidence type="ECO:0000256" key="1">
    <source>
        <dbReference type="ARBA" id="ARBA00004651"/>
    </source>
</evidence>
<dbReference type="PANTHER" id="PTHR30622">
    <property type="entry name" value="UNDECAPRENYL-DIPHOSPHATASE"/>
    <property type="match status" value="1"/>
</dbReference>
<comment type="miscellaneous">
    <text evidence="14">Bacitracin is thought to be involved in the inhibition of peptidoglycan synthesis by sequestering undecaprenyl diphosphate, thereby reducing the pool of lipid carrier available.</text>
</comment>
<evidence type="ECO:0000256" key="12">
    <source>
        <dbReference type="ARBA" id="ARBA00032932"/>
    </source>
</evidence>
<feature type="transmembrane region" description="Helical" evidence="14">
    <location>
        <begin position="180"/>
        <end position="198"/>
    </location>
</feature>
<protein>
    <recommendedName>
        <fullName evidence="4 14">Undecaprenyl-diphosphatase</fullName>
        <ecNumber evidence="3 14">3.6.1.27</ecNumber>
    </recommendedName>
    <alternativeName>
        <fullName evidence="12 14">Bacitracin resistance protein</fullName>
    </alternativeName>
    <alternativeName>
        <fullName evidence="11 14">Undecaprenyl pyrophosphate phosphatase</fullName>
    </alternativeName>
</protein>
<keyword evidence="6 14" id="KW-0812">Transmembrane</keyword>
<name>A0A0S2HZX3_9BACT</name>
<dbReference type="RefSeq" id="WP_057953020.1">
    <property type="nucleotide sequence ID" value="NZ_CP013118.1"/>
</dbReference>
<dbReference type="PATRIC" id="fig|1307839.3.peg.2043"/>
<evidence type="ECO:0000256" key="13">
    <source>
        <dbReference type="ARBA" id="ARBA00047594"/>
    </source>
</evidence>
<evidence type="ECO:0000256" key="10">
    <source>
        <dbReference type="ARBA" id="ARBA00023251"/>
    </source>
</evidence>
<dbReference type="EC" id="3.6.1.27" evidence="3 14"/>
<sequence>MEWIEALILGLIQGLTEFLPVSSSGHLEIGKHLLGVEARESLMFTVAVHGATVLSTIVVFRQDLAEIISGTLKFQWNKETKYVFYIMVSMVPVAIIGLFFKDNVEQFFGGENLVFVGAMLLVTAALLAFAHFWRSGKREIKPGNAFVIGIAQALAVLPGISRSGATISTGLLLGVDKKRIARFSFLMVLIPILGENFLDLVSGEMTANSEIGTLPLLVGFVAAFVSGWLACRWMINIVKRGKLIWFAVYCLVVGSIAIIAG</sequence>
<dbReference type="GO" id="GO:0046677">
    <property type="term" value="P:response to antibiotic"/>
    <property type="evidence" value="ECO:0007669"/>
    <property type="project" value="UniProtKB-UniRule"/>
</dbReference>
<evidence type="ECO:0000256" key="6">
    <source>
        <dbReference type="ARBA" id="ARBA00022692"/>
    </source>
</evidence>
<comment type="similarity">
    <text evidence="2 14">Belongs to the UppP family.</text>
</comment>
<keyword evidence="8 14" id="KW-1133">Transmembrane helix</keyword>
<comment type="catalytic activity">
    <reaction evidence="13 14">
        <text>di-trans,octa-cis-undecaprenyl diphosphate + H2O = di-trans,octa-cis-undecaprenyl phosphate + phosphate + H(+)</text>
        <dbReference type="Rhea" id="RHEA:28094"/>
        <dbReference type="ChEBI" id="CHEBI:15377"/>
        <dbReference type="ChEBI" id="CHEBI:15378"/>
        <dbReference type="ChEBI" id="CHEBI:43474"/>
        <dbReference type="ChEBI" id="CHEBI:58405"/>
        <dbReference type="ChEBI" id="CHEBI:60392"/>
        <dbReference type="EC" id="3.6.1.27"/>
    </reaction>
</comment>
<evidence type="ECO:0000256" key="3">
    <source>
        <dbReference type="ARBA" id="ARBA00012374"/>
    </source>
</evidence>
<evidence type="ECO:0000313" key="16">
    <source>
        <dbReference type="Proteomes" id="UP000064893"/>
    </source>
</evidence>
<keyword evidence="14" id="KW-0573">Peptidoglycan synthesis</keyword>
<dbReference type="AlphaFoldDB" id="A0A0S2HZX3"/>
<dbReference type="KEGG" id="blq:L21SP5_01935"/>
<feature type="transmembrane region" description="Helical" evidence="14">
    <location>
        <begin position="210"/>
        <end position="231"/>
    </location>
</feature>
<comment type="subcellular location">
    <subcellularLocation>
        <location evidence="1 14">Cell membrane</location>
        <topology evidence="1 14">Multi-pass membrane protein</topology>
    </subcellularLocation>
</comment>
<evidence type="ECO:0000256" key="11">
    <source>
        <dbReference type="ARBA" id="ARBA00032707"/>
    </source>
</evidence>
<keyword evidence="14" id="KW-0133">Cell shape</keyword>
<evidence type="ECO:0000256" key="5">
    <source>
        <dbReference type="ARBA" id="ARBA00022475"/>
    </source>
</evidence>
<dbReference type="Proteomes" id="UP000064893">
    <property type="component" value="Chromosome"/>
</dbReference>
<gene>
    <name evidence="14 15" type="primary">uppP</name>
    <name evidence="15" type="ORF">L21SP5_01935</name>
</gene>
<keyword evidence="14" id="KW-0961">Cell wall biogenesis/degradation</keyword>
<dbReference type="EMBL" id="CP013118">
    <property type="protein sequence ID" value="ALO15574.1"/>
    <property type="molecule type" value="Genomic_DNA"/>
</dbReference>
<evidence type="ECO:0000256" key="4">
    <source>
        <dbReference type="ARBA" id="ARBA00021581"/>
    </source>
</evidence>
<accession>A0A0S2HZX3</accession>
<dbReference type="GO" id="GO:0008360">
    <property type="term" value="P:regulation of cell shape"/>
    <property type="evidence" value="ECO:0007669"/>
    <property type="project" value="UniProtKB-KW"/>
</dbReference>
<dbReference type="Pfam" id="PF02673">
    <property type="entry name" value="BacA"/>
    <property type="match status" value="1"/>
</dbReference>
<dbReference type="GO" id="GO:0005886">
    <property type="term" value="C:plasma membrane"/>
    <property type="evidence" value="ECO:0007669"/>
    <property type="project" value="UniProtKB-SubCell"/>
</dbReference>
<dbReference type="InterPro" id="IPR003824">
    <property type="entry name" value="UppP"/>
</dbReference>
<feature type="transmembrane region" description="Helical" evidence="14">
    <location>
        <begin position="112"/>
        <end position="133"/>
    </location>
</feature>
<dbReference type="STRING" id="1307839.L21SP5_01935"/>
<evidence type="ECO:0000256" key="14">
    <source>
        <dbReference type="HAMAP-Rule" id="MF_01006"/>
    </source>
</evidence>
<comment type="function">
    <text evidence="14">Catalyzes the dephosphorylation of undecaprenyl diphosphate (UPP). Confers resistance to bacitracin.</text>
</comment>
<evidence type="ECO:0000256" key="7">
    <source>
        <dbReference type="ARBA" id="ARBA00022801"/>
    </source>
</evidence>
<feature type="transmembrane region" description="Helical" evidence="14">
    <location>
        <begin position="41"/>
        <end position="61"/>
    </location>
</feature>
<keyword evidence="9 14" id="KW-0472">Membrane</keyword>
<dbReference type="PANTHER" id="PTHR30622:SF2">
    <property type="entry name" value="UNDECAPRENYL-DIPHOSPHATASE"/>
    <property type="match status" value="1"/>
</dbReference>
<evidence type="ECO:0000256" key="8">
    <source>
        <dbReference type="ARBA" id="ARBA00022989"/>
    </source>
</evidence>
<reference evidence="15 16" key="1">
    <citation type="submission" date="2015-11" db="EMBL/GenBank/DDBJ databases">
        <title>Description and complete genome sequence of a novel strain predominating in hypersaline microbial mats and representing a new family of the Bacteriodetes phylum.</title>
        <authorList>
            <person name="Spring S."/>
            <person name="Bunk B."/>
            <person name="Sproer C."/>
            <person name="Klenk H.-P."/>
        </authorList>
    </citation>
    <scope>NUCLEOTIDE SEQUENCE [LARGE SCALE GENOMIC DNA]</scope>
    <source>
        <strain evidence="15 16">L21-Spi-D4</strain>
    </source>
</reference>
<dbReference type="OrthoDB" id="9808289at2"/>
<dbReference type="HAMAP" id="MF_01006">
    <property type="entry name" value="Undec_diphosphatase"/>
    <property type="match status" value="1"/>
</dbReference>
<keyword evidence="16" id="KW-1185">Reference proteome</keyword>
<feature type="transmembrane region" description="Helical" evidence="14">
    <location>
        <begin position="82"/>
        <end position="100"/>
    </location>
</feature>
<evidence type="ECO:0000256" key="2">
    <source>
        <dbReference type="ARBA" id="ARBA00010621"/>
    </source>
</evidence>
<keyword evidence="10 14" id="KW-0046">Antibiotic resistance</keyword>
<keyword evidence="5 14" id="KW-1003">Cell membrane</keyword>
<feature type="transmembrane region" description="Helical" evidence="14">
    <location>
        <begin position="243"/>
        <end position="260"/>
    </location>
</feature>
<evidence type="ECO:0000256" key="9">
    <source>
        <dbReference type="ARBA" id="ARBA00023136"/>
    </source>
</evidence>
<proteinExistence type="inferred from homology"/>
<evidence type="ECO:0000313" key="15">
    <source>
        <dbReference type="EMBL" id="ALO15574.1"/>
    </source>
</evidence>
<dbReference type="GO" id="GO:0071555">
    <property type="term" value="P:cell wall organization"/>
    <property type="evidence" value="ECO:0007669"/>
    <property type="project" value="UniProtKB-KW"/>
</dbReference>
<keyword evidence="7 14" id="KW-0378">Hydrolase</keyword>
<organism evidence="15 16">
    <name type="scientific">Salinivirga cyanobacteriivorans</name>
    <dbReference type="NCBI Taxonomy" id="1307839"/>
    <lineage>
        <taxon>Bacteria</taxon>
        <taxon>Pseudomonadati</taxon>
        <taxon>Bacteroidota</taxon>
        <taxon>Bacteroidia</taxon>
        <taxon>Bacteroidales</taxon>
        <taxon>Salinivirgaceae</taxon>
        <taxon>Salinivirga</taxon>
    </lineage>
</organism>
<dbReference type="GO" id="GO:0009252">
    <property type="term" value="P:peptidoglycan biosynthetic process"/>
    <property type="evidence" value="ECO:0007669"/>
    <property type="project" value="UniProtKB-KW"/>
</dbReference>